<reference evidence="1" key="1">
    <citation type="journal article" date="2021" name="Proc. Natl. Acad. Sci. U.S.A.">
        <title>A Catalog of Tens of Thousands of Viruses from Human Metagenomes Reveals Hidden Associations with Chronic Diseases.</title>
        <authorList>
            <person name="Tisza M.J."/>
            <person name="Buck C.B."/>
        </authorList>
    </citation>
    <scope>NUCLEOTIDE SEQUENCE</scope>
    <source>
        <strain evidence="1">CtxbQ4</strain>
    </source>
</reference>
<name>A0A8S5R4M5_9CAUD</name>
<organism evidence="1">
    <name type="scientific">Myoviridae sp. ctxbQ4</name>
    <dbReference type="NCBI Taxonomy" id="2827292"/>
    <lineage>
        <taxon>Viruses</taxon>
        <taxon>Duplodnaviria</taxon>
        <taxon>Heunggongvirae</taxon>
        <taxon>Uroviricota</taxon>
        <taxon>Caudoviricetes</taxon>
    </lineage>
</organism>
<protein>
    <submittedName>
        <fullName evidence="1">Uncharacterized protein</fullName>
    </submittedName>
</protein>
<sequence length="111" mass="12677">MGRHREIFEWEVPAGVVEIVRAICADYRRREHMIKFSNISGDTLAEYIRLNEIVDNAIGNVEKGIRGSLLADIVRGKGYDSSMASPYLAKNTYYARKRKIVYDIAAQLRLV</sequence>
<accession>A0A8S5R4M5</accession>
<evidence type="ECO:0000313" key="1">
    <source>
        <dbReference type="EMBL" id="DAE26406.1"/>
    </source>
</evidence>
<proteinExistence type="predicted"/>
<dbReference type="EMBL" id="BK015817">
    <property type="protein sequence ID" value="DAE26406.1"/>
    <property type="molecule type" value="Genomic_DNA"/>
</dbReference>